<dbReference type="EMBL" id="HBNR01052508">
    <property type="protein sequence ID" value="CAE4617390.1"/>
    <property type="molecule type" value="Transcribed_RNA"/>
</dbReference>
<dbReference type="AlphaFoldDB" id="A0A7S4VAF1"/>
<proteinExistence type="predicted"/>
<accession>A0A7S4VAF1</accession>
<evidence type="ECO:0008006" key="3">
    <source>
        <dbReference type="Google" id="ProtNLM"/>
    </source>
</evidence>
<protein>
    <recommendedName>
        <fullName evidence="3">Ferredoxin thioredoxin reductase alpha chain domain-containing protein</fullName>
    </recommendedName>
</protein>
<feature type="chain" id="PRO_5030589599" description="Ferredoxin thioredoxin reductase alpha chain domain-containing protein" evidence="1">
    <location>
        <begin position="27"/>
        <end position="116"/>
    </location>
</feature>
<evidence type="ECO:0000256" key="1">
    <source>
        <dbReference type="SAM" id="SignalP"/>
    </source>
</evidence>
<keyword evidence="1" id="KW-0732">Signal</keyword>
<evidence type="ECO:0000313" key="2">
    <source>
        <dbReference type="EMBL" id="CAE4617390.1"/>
    </source>
</evidence>
<sequence>MASNTRVLPLVLAVAACALLFRGLFAAGHGSEAAFAAPQTVAHAVHRNCQPVRPGALLAGQAQAMPAVVSGVPARQGVAAHFKVTLETPDGKQEFECPEDVYILDQAEEEEPARQE</sequence>
<dbReference type="PROSITE" id="PS51257">
    <property type="entry name" value="PROKAR_LIPOPROTEIN"/>
    <property type="match status" value="1"/>
</dbReference>
<name>A0A7S4VAF1_9DINO</name>
<organism evidence="2">
    <name type="scientific">Alexandrium monilatum</name>
    <dbReference type="NCBI Taxonomy" id="311494"/>
    <lineage>
        <taxon>Eukaryota</taxon>
        <taxon>Sar</taxon>
        <taxon>Alveolata</taxon>
        <taxon>Dinophyceae</taxon>
        <taxon>Gonyaulacales</taxon>
        <taxon>Pyrocystaceae</taxon>
        <taxon>Alexandrium</taxon>
    </lineage>
</organism>
<gene>
    <name evidence="2" type="ORF">AMON00008_LOCUS36838</name>
</gene>
<feature type="signal peptide" evidence="1">
    <location>
        <begin position="1"/>
        <end position="26"/>
    </location>
</feature>
<reference evidence="2" key="1">
    <citation type="submission" date="2021-01" db="EMBL/GenBank/DDBJ databases">
        <authorList>
            <person name="Corre E."/>
            <person name="Pelletier E."/>
            <person name="Niang G."/>
            <person name="Scheremetjew M."/>
            <person name="Finn R."/>
            <person name="Kale V."/>
            <person name="Holt S."/>
            <person name="Cochrane G."/>
            <person name="Meng A."/>
            <person name="Brown T."/>
            <person name="Cohen L."/>
        </authorList>
    </citation>
    <scope>NUCLEOTIDE SEQUENCE</scope>
    <source>
        <strain evidence="2">CCMP3105</strain>
    </source>
</reference>